<evidence type="ECO:0000313" key="3">
    <source>
        <dbReference type="Proteomes" id="UP000269692"/>
    </source>
</evidence>
<protein>
    <submittedName>
        <fullName evidence="2">Tripartite tricarboxylate transporter substrate binding protein</fullName>
    </submittedName>
</protein>
<accession>A0A3L7A1H4</accession>
<comment type="caution">
    <text evidence="2">The sequence shown here is derived from an EMBL/GenBank/DDBJ whole genome shotgun (WGS) entry which is preliminary data.</text>
</comment>
<dbReference type="SUPFAM" id="SSF53850">
    <property type="entry name" value="Periplasmic binding protein-like II"/>
    <property type="match status" value="1"/>
</dbReference>
<dbReference type="CDD" id="cd07012">
    <property type="entry name" value="PBP2_Bug_TTT"/>
    <property type="match status" value="1"/>
</dbReference>
<evidence type="ECO:0000313" key="2">
    <source>
        <dbReference type="EMBL" id="RLP74069.1"/>
    </source>
</evidence>
<name>A0A3L7A1H4_9HYPH</name>
<proteinExistence type="inferred from homology"/>
<keyword evidence="3" id="KW-1185">Reference proteome</keyword>
<sequence length="314" mass="32753">MLGAAALFATPAAAQTKYPEKTIRIIVPFAAGGASDALARLVGQKMQEAWGQPVVVENKPGAGGNIGADFVAKSDPDGYTLLLSAAGFMSVNPWVYPNLSYNPAEFTPLTLLVKAPLLLVVKPDLPVKDIKEFVAYVKANPGKVNVGNGGNGTAQHMGGVYLAGEAKLDLAHVPYKGSAPATTDLLAGITDAQFDNMVTLVPYVKQGKLKALAVSSLVRSGALPEVPTIAETILPGFETGTWYGIVGPAGIPAPVADKISTELRRIVALPEIKEKLAAMGLEPDGMSGAQYGAFIKSELAKYEKIVKASGLKIQ</sequence>
<dbReference type="PIRSF" id="PIRSF017082">
    <property type="entry name" value="YflP"/>
    <property type="match status" value="1"/>
</dbReference>
<organism evidence="2 3">
    <name type="scientific">Xanthobacter tagetidis</name>
    <dbReference type="NCBI Taxonomy" id="60216"/>
    <lineage>
        <taxon>Bacteria</taxon>
        <taxon>Pseudomonadati</taxon>
        <taxon>Pseudomonadota</taxon>
        <taxon>Alphaproteobacteria</taxon>
        <taxon>Hyphomicrobiales</taxon>
        <taxon>Xanthobacteraceae</taxon>
        <taxon>Xanthobacter</taxon>
    </lineage>
</organism>
<dbReference type="OrthoDB" id="8681561at2"/>
<dbReference type="Gene3D" id="3.40.190.150">
    <property type="entry name" value="Bordetella uptake gene, domain 1"/>
    <property type="match status" value="1"/>
</dbReference>
<comment type="similarity">
    <text evidence="1">Belongs to the UPF0065 (bug) family.</text>
</comment>
<dbReference type="EMBL" id="RCTF01000021">
    <property type="protein sequence ID" value="RLP74069.1"/>
    <property type="molecule type" value="Genomic_DNA"/>
</dbReference>
<dbReference type="InterPro" id="IPR005064">
    <property type="entry name" value="BUG"/>
</dbReference>
<dbReference type="PANTHER" id="PTHR42928">
    <property type="entry name" value="TRICARBOXYLATE-BINDING PROTEIN"/>
    <property type="match status" value="1"/>
</dbReference>
<evidence type="ECO:0000256" key="1">
    <source>
        <dbReference type="ARBA" id="ARBA00006987"/>
    </source>
</evidence>
<dbReference type="PANTHER" id="PTHR42928:SF5">
    <property type="entry name" value="BLR1237 PROTEIN"/>
    <property type="match status" value="1"/>
</dbReference>
<gene>
    <name evidence="2" type="ORF">D9R14_19845</name>
</gene>
<dbReference type="InterPro" id="IPR042100">
    <property type="entry name" value="Bug_dom1"/>
</dbReference>
<dbReference type="Proteomes" id="UP000269692">
    <property type="component" value="Unassembled WGS sequence"/>
</dbReference>
<dbReference type="Gene3D" id="3.40.190.10">
    <property type="entry name" value="Periplasmic binding protein-like II"/>
    <property type="match status" value="1"/>
</dbReference>
<dbReference type="Pfam" id="PF03401">
    <property type="entry name" value="TctC"/>
    <property type="match status" value="1"/>
</dbReference>
<reference evidence="2 3" key="1">
    <citation type="submission" date="2018-10" db="EMBL/GenBank/DDBJ databases">
        <title>Xanthobacter tagetidis genome sequencing and assembly.</title>
        <authorList>
            <person name="Maclea K.S."/>
            <person name="Goen A.E."/>
            <person name="Fatima S.A."/>
        </authorList>
    </citation>
    <scope>NUCLEOTIDE SEQUENCE [LARGE SCALE GENOMIC DNA]</scope>
    <source>
        <strain evidence="2 3">ATCC 700314</strain>
    </source>
</reference>
<dbReference type="AlphaFoldDB" id="A0A3L7A1H4"/>